<dbReference type="SUPFAM" id="SSF53807">
    <property type="entry name" value="Helical backbone' metal receptor"/>
    <property type="match status" value="1"/>
</dbReference>
<dbReference type="RefSeq" id="WP_345215842.1">
    <property type="nucleotide sequence ID" value="NZ_BAABGN010000007.1"/>
</dbReference>
<comment type="similarity">
    <text evidence="2">Belongs to the bacterial solute-binding protein 8 family.</text>
</comment>
<reference evidence="8" key="1">
    <citation type="journal article" date="2019" name="Int. J. Syst. Evol. Microbiol.">
        <title>The Global Catalogue of Microorganisms (GCM) 10K type strain sequencing project: providing services to taxonomists for standard genome sequencing and annotation.</title>
        <authorList>
            <consortium name="The Broad Institute Genomics Platform"/>
            <consortium name="The Broad Institute Genome Sequencing Center for Infectious Disease"/>
            <person name="Wu L."/>
            <person name="Ma J."/>
        </authorList>
    </citation>
    <scope>NUCLEOTIDE SEQUENCE [LARGE SCALE GENOMIC DNA]</scope>
    <source>
        <strain evidence="8">JCM 17810</strain>
    </source>
</reference>
<feature type="domain" description="Fe/B12 periplasmic-binding" evidence="6">
    <location>
        <begin position="61"/>
        <end position="330"/>
    </location>
</feature>
<feature type="signal peptide" evidence="5">
    <location>
        <begin position="1"/>
        <end position="26"/>
    </location>
</feature>
<dbReference type="InterPro" id="IPR002491">
    <property type="entry name" value="ABC_transptr_periplasmic_BD"/>
</dbReference>
<dbReference type="PANTHER" id="PTHR30532:SF1">
    <property type="entry name" value="IRON(3+)-HYDROXAMATE-BINDING PROTEIN FHUD"/>
    <property type="match status" value="1"/>
</dbReference>
<keyword evidence="3" id="KW-0813">Transport</keyword>
<keyword evidence="8" id="KW-1185">Reference proteome</keyword>
<evidence type="ECO:0000313" key="8">
    <source>
        <dbReference type="Proteomes" id="UP001500622"/>
    </source>
</evidence>
<sequence length="330" mass="33840">MRRSLLAVPAALLLGLTGACGTTAPAATDPASEEAGSGGGEAVSVVDDRGETVELDAPAEEVVALEWGLAENLVALGVMPVGVADVEGFGTWNDAVELDEGVVDVGTRGEPSVDAIIGLDPELVVTTTDLPETIINQLEDVGLPVVALKGSNADDPLGHLERTVDVLAEATGTVDKGEQLLADLDATIQDGRAALAEAGLEDAKFAMADGWQDGGAVSIRMFTQGSLLGALAGELGLVNAWEGEGDAVYGLQSTDVEGLTQLGDVHFLYIANDSAQPDPFTEGLAGNAVWNGLPFVEAGNVHRLPDGIWMFGGPRSAEQYVTAVVEALTA</sequence>
<dbReference type="CDD" id="cd01146">
    <property type="entry name" value="FhuD"/>
    <property type="match status" value="1"/>
</dbReference>
<dbReference type="PANTHER" id="PTHR30532">
    <property type="entry name" value="IRON III DICITRATE-BINDING PERIPLASMIC PROTEIN"/>
    <property type="match status" value="1"/>
</dbReference>
<name>A0ABP8L6N2_9MICO</name>
<dbReference type="Pfam" id="PF01497">
    <property type="entry name" value="Peripla_BP_2"/>
    <property type="match status" value="1"/>
</dbReference>
<evidence type="ECO:0000256" key="3">
    <source>
        <dbReference type="ARBA" id="ARBA00022448"/>
    </source>
</evidence>
<evidence type="ECO:0000256" key="4">
    <source>
        <dbReference type="ARBA" id="ARBA00022729"/>
    </source>
</evidence>
<gene>
    <name evidence="7" type="primary">cdtB</name>
    <name evidence="7" type="ORF">GCM10023169_17200</name>
</gene>
<dbReference type="EMBL" id="BAABGN010000007">
    <property type="protein sequence ID" value="GAA4422576.1"/>
    <property type="molecule type" value="Genomic_DNA"/>
</dbReference>
<comment type="subcellular location">
    <subcellularLocation>
        <location evidence="1">Cell envelope</location>
    </subcellularLocation>
</comment>
<dbReference type="Gene3D" id="3.40.50.1980">
    <property type="entry name" value="Nitrogenase molybdenum iron protein domain"/>
    <property type="match status" value="2"/>
</dbReference>
<protein>
    <submittedName>
        <fullName evidence="7">Siderophore ABC transporter substrate-binding protein CdtB</fullName>
    </submittedName>
</protein>
<accession>A0ABP8L6N2</accession>
<evidence type="ECO:0000259" key="6">
    <source>
        <dbReference type="PROSITE" id="PS50983"/>
    </source>
</evidence>
<feature type="chain" id="PRO_5046848124" evidence="5">
    <location>
        <begin position="27"/>
        <end position="330"/>
    </location>
</feature>
<dbReference type="InterPro" id="IPR051313">
    <property type="entry name" value="Bact_iron-sidero_bind"/>
</dbReference>
<dbReference type="PROSITE" id="PS50983">
    <property type="entry name" value="FE_B12_PBP"/>
    <property type="match status" value="1"/>
</dbReference>
<comment type="caution">
    <text evidence="7">The sequence shown here is derived from an EMBL/GenBank/DDBJ whole genome shotgun (WGS) entry which is preliminary data.</text>
</comment>
<evidence type="ECO:0000256" key="2">
    <source>
        <dbReference type="ARBA" id="ARBA00008814"/>
    </source>
</evidence>
<proteinExistence type="inferred from homology"/>
<evidence type="ECO:0000256" key="1">
    <source>
        <dbReference type="ARBA" id="ARBA00004196"/>
    </source>
</evidence>
<keyword evidence="4 5" id="KW-0732">Signal</keyword>
<evidence type="ECO:0000313" key="7">
    <source>
        <dbReference type="EMBL" id="GAA4422576.1"/>
    </source>
</evidence>
<dbReference type="PROSITE" id="PS51257">
    <property type="entry name" value="PROKAR_LIPOPROTEIN"/>
    <property type="match status" value="1"/>
</dbReference>
<organism evidence="7 8">
    <name type="scientific">Georgenia halophila</name>
    <dbReference type="NCBI Taxonomy" id="620889"/>
    <lineage>
        <taxon>Bacteria</taxon>
        <taxon>Bacillati</taxon>
        <taxon>Actinomycetota</taxon>
        <taxon>Actinomycetes</taxon>
        <taxon>Micrococcales</taxon>
        <taxon>Bogoriellaceae</taxon>
        <taxon>Georgenia</taxon>
    </lineage>
</organism>
<evidence type="ECO:0000256" key="5">
    <source>
        <dbReference type="SAM" id="SignalP"/>
    </source>
</evidence>
<dbReference type="Proteomes" id="UP001500622">
    <property type="component" value="Unassembled WGS sequence"/>
</dbReference>